<name>A0A9P4HSN1_9PEZI</name>
<feature type="compositionally biased region" description="Polar residues" evidence="8">
    <location>
        <begin position="578"/>
        <end position="600"/>
    </location>
</feature>
<organism evidence="10 11">
    <name type="scientific">Saccharata proteae CBS 121410</name>
    <dbReference type="NCBI Taxonomy" id="1314787"/>
    <lineage>
        <taxon>Eukaryota</taxon>
        <taxon>Fungi</taxon>
        <taxon>Dikarya</taxon>
        <taxon>Ascomycota</taxon>
        <taxon>Pezizomycotina</taxon>
        <taxon>Dothideomycetes</taxon>
        <taxon>Dothideomycetes incertae sedis</taxon>
        <taxon>Botryosphaeriales</taxon>
        <taxon>Saccharataceae</taxon>
        <taxon>Saccharata</taxon>
    </lineage>
</organism>
<dbReference type="PANTHER" id="PTHR12855:SF10">
    <property type="entry name" value="DNA METHYLTRANSFERASE 1-ASSOCIATED PROTEIN 1"/>
    <property type="match status" value="1"/>
</dbReference>
<feature type="region of interest" description="Disordered" evidence="8">
    <location>
        <begin position="505"/>
        <end position="608"/>
    </location>
</feature>
<dbReference type="AlphaFoldDB" id="A0A9P4HSN1"/>
<feature type="region of interest" description="Disordered" evidence="8">
    <location>
        <begin position="338"/>
        <end position="397"/>
    </location>
</feature>
<evidence type="ECO:0000256" key="1">
    <source>
        <dbReference type="ARBA" id="ARBA00004123"/>
    </source>
</evidence>
<dbReference type="PANTHER" id="PTHR12855">
    <property type="entry name" value="DNA METHYLTRANSFERASE 1-ASSOCIATED PROTEIN 1 FAMILY MEMBER"/>
    <property type="match status" value="1"/>
</dbReference>
<evidence type="ECO:0000256" key="5">
    <source>
        <dbReference type="ARBA" id="ARBA00023015"/>
    </source>
</evidence>
<evidence type="ECO:0000313" key="10">
    <source>
        <dbReference type="EMBL" id="KAF2086137.1"/>
    </source>
</evidence>
<reference evidence="10" key="1">
    <citation type="journal article" date="2020" name="Stud. Mycol.">
        <title>101 Dothideomycetes genomes: a test case for predicting lifestyles and emergence of pathogens.</title>
        <authorList>
            <person name="Haridas S."/>
            <person name="Albert R."/>
            <person name="Binder M."/>
            <person name="Bloem J."/>
            <person name="Labutti K."/>
            <person name="Salamov A."/>
            <person name="Andreopoulos B."/>
            <person name="Baker S."/>
            <person name="Barry K."/>
            <person name="Bills G."/>
            <person name="Bluhm B."/>
            <person name="Cannon C."/>
            <person name="Castanera R."/>
            <person name="Culley D."/>
            <person name="Daum C."/>
            <person name="Ezra D."/>
            <person name="Gonzalez J."/>
            <person name="Henrissat B."/>
            <person name="Kuo A."/>
            <person name="Liang C."/>
            <person name="Lipzen A."/>
            <person name="Lutzoni F."/>
            <person name="Magnuson J."/>
            <person name="Mondo S."/>
            <person name="Nolan M."/>
            <person name="Ohm R."/>
            <person name="Pangilinan J."/>
            <person name="Park H.-J."/>
            <person name="Ramirez L."/>
            <person name="Alfaro M."/>
            <person name="Sun H."/>
            <person name="Tritt A."/>
            <person name="Yoshinaga Y."/>
            <person name="Zwiers L.-H."/>
            <person name="Turgeon B."/>
            <person name="Goodwin S."/>
            <person name="Spatafora J."/>
            <person name="Crous P."/>
            <person name="Grigoriev I."/>
        </authorList>
    </citation>
    <scope>NUCLEOTIDE SEQUENCE</scope>
    <source>
        <strain evidence="10">CBS 121410</strain>
    </source>
</reference>
<accession>A0A9P4HSN1</accession>
<feature type="compositionally biased region" description="Basic and acidic residues" evidence="8">
    <location>
        <begin position="505"/>
        <end position="525"/>
    </location>
</feature>
<evidence type="ECO:0000256" key="4">
    <source>
        <dbReference type="ARBA" id="ARBA00022853"/>
    </source>
</evidence>
<feature type="domain" description="DAMP1 SANT/Myb-like" evidence="9">
    <location>
        <begin position="130"/>
        <end position="227"/>
    </location>
</feature>
<dbReference type="Gene3D" id="1.10.10.60">
    <property type="entry name" value="Homeodomain-like"/>
    <property type="match status" value="1"/>
</dbReference>
<evidence type="ECO:0000259" key="9">
    <source>
        <dbReference type="Pfam" id="PF16282"/>
    </source>
</evidence>
<evidence type="ECO:0000313" key="11">
    <source>
        <dbReference type="Proteomes" id="UP000799776"/>
    </source>
</evidence>
<dbReference type="GO" id="GO:0006281">
    <property type="term" value="P:DNA repair"/>
    <property type="evidence" value="ECO:0007669"/>
    <property type="project" value="InterPro"/>
</dbReference>
<dbReference type="InterPro" id="IPR027109">
    <property type="entry name" value="Swc4/Dmap1"/>
</dbReference>
<evidence type="ECO:0000256" key="2">
    <source>
        <dbReference type="ARBA" id="ARBA00006918"/>
    </source>
</evidence>
<feature type="compositionally biased region" description="Acidic residues" evidence="8">
    <location>
        <begin position="554"/>
        <end position="563"/>
    </location>
</feature>
<dbReference type="GO" id="GO:0000122">
    <property type="term" value="P:negative regulation of transcription by RNA polymerase II"/>
    <property type="evidence" value="ECO:0007669"/>
    <property type="project" value="TreeGrafter"/>
</dbReference>
<dbReference type="EMBL" id="ML978726">
    <property type="protein sequence ID" value="KAF2086137.1"/>
    <property type="molecule type" value="Genomic_DNA"/>
</dbReference>
<keyword evidence="7" id="KW-0539">Nucleus</keyword>
<sequence>MASMNDALDIMGFASADGAQGKQPPLKKQKSTLHKRATGINREVQALYGERAPPVAVVDAGKTYQPKRRWAANKGPAVKWGMRPFINEARTDGLVLRHWRKLQGAQEQAENDTTAANEEGQDPLLESTQYEFAKFNIKPEVPEYDDETYDAYLRSDDWSKEETDYLIETVKEYYHRWAVIVDRYDFQPSSPTADGTGADGAALTIVAKPRTMEDMKARYYQITAKLMETRTPIAHMTNQEFGLHEILTKFDPERETQRKKVAASLLERSQADIEEERFLLGELQRINANYDKLRTEREEVRARLGAPQSVANTSAAQFQSSAALSQLFNQLLQQDRSKKRNGRLSLNTQDVQGPSSGINTPAGHGHRDSISSAQPNKRASLTGNPAQPQSALPRTLSPKAMVRLGVSHHERLTSGVTFRSDRLNKLRLAKSTIQTQKIQQALIELKIPEIINLPTNDVCDAFEQLINKIHKILDLRKLLEKEEGEVMVAENIRAERLRRERIEAGEEIEGDRGGEGEGEVKKDENAAAPAPNGVDAEMADAPNGADNEVSGGEGGEEAEDFDDNGVKQEKMDEDGRPRSSSGPHHSKRSASVLSAASHMSNRSKRSRK</sequence>
<dbReference type="GO" id="GO:0000812">
    <property type="term" value="C:Swr1 complex"/>
    <property type="evidence" value="ECO:0007669"/>
    <property type="project" value="TreeGrafter"/>
</dbReference>
<keyword evidence="4" id="KW-0156">Chromatin regulator</keyword>
<dbReference type="Pfam" id="PF16282">
    <property type="entry name" value="SANT_DAMP1_like"/>
    <property type="match status" value="1"/>
</dbReference>
<dbReference type="GO" id="GO:0006338">
    <property type="term" value="P:chromatin remodeling"/>
    <property type="evidence" value="ECO:0007669"/>
    <property type="project" value="InterPro"/>
</dbReference>
<keyword evidence="6" id="KW-0804">Transcription</keyword>
<dbReference type="Proteomes" id="UP000799776">
    <property type="component" value="Unassembled WGS sequence"/>
</dbReference>
<feature type="compositionally biased region" description="Basic and acidic residues" evidence="8">
    <location>
        <begin position="564"/>
        <end position="577"/>
    </location>
</feature>
<dbReference type="OrthoDB" id="19740at2759"/>
<feature type="compositionally biased region" description="Polar residues" evidence="8">
    <location>
        <begin position="370"/>
        <end position="392"/>
    </location>
</feature>
<dbReference type="GO" id="GO:0035267">
    <property type="term" value="C:NuA4 histone acetyltransferase complex"/>
    <property type="evidence" value="ECO:0007669"/>
    <property type="project" value="InterPro"/>
</dbReference>
<keyword evidence="11" id="KW-1185">Reference proteome</keyword>
<comment type="caution">
    <text evidence="10">The sequence shown here is derived from an EMBL/GenBank/DDBJ whole genome shotgun (WGS) entry which is preliminary data.</text>
</comment>
<evidence type="ECO:0000256" key="8">
    <source>
        <dbReference type="SAM" id="MobiDB-lite"/>
    </source>
</evidence>
<feature type="compositionally biased region" description="Basic residues" evidence="8">
    <location>
        <begin position="25"/>
        <end position="37"/>
    </location>
</feature>
<protein>
    <recommendedName>
        <fullName evidence="3">SWR1-complex protein 4</fullName>
    </recommendedName>
</protein>
<evidence type="ECO:0000256" key="6">
    <source>
        <dbReference type="ARBA" id="ARBA00023163"/>
    </source>
</evidence>
<proteinExistence type="inferred from homology"/>
<evidence type="ECO:0000256" key="3">
    <source>
        <dbReference type="ARBA" id="ARBA00019132"/>
    </source>
</evidence>
<dbReference type="InterPro" id="IPR032563">
    <property type="entry name" value="DAMP1_SANT-like"/>
</dbReference>
<dbReference type="GO" id="GO:0003714">
    <property type="term" value="F:transcription corepressor activity"/>
    <property type="evidence" value="ECO:0007669"/>
    <property type="project" value="TreeGrafter"/>
</dbReference>
<comment type="subcellular location">
    <subcellularLocation>
        <location evidence="1">Nucleus</location>
    </subcellularLocation>
</comment>
<keyword evidence="5" id="KW-0805">Transcription regulation</keyword>
<feature type="compositionally biased region" description="Polar residues" evidence="8">
    <location>
        <begin position="344"/>
        <end position="359"/>
    </location>
</feature>
<feature type="region of interest" description="Disordered" evidence="8">
    <location>
        <begin position="15"/>
        <end position="37"/>
    </location>
</feature>
<comment type="similarity">
    <text evidence="2">Belongs to the SWC4 family.</text>
</comment>
<gene>
    <name evidence="10" type="ORF">K490DRAFT_74682</name>
</gene>
<evidence type="ECO:0000256" key="7">
    <source>
        <dbReference type="ARBA" id="ARBA00023242"/>
    </source>
</evidence>